<dbReference type="Proteomes" id="UP001050691">
    <property type="component" value="Unassembled WGS sequence"/>
</dbReference>
<evidence type="ECO:0000256" key="1">
    <source>
        <dbReference type="SAM" id="MobiDB-lite"/>
    </source>
</evidence>
<comment type="caution">
    <text evidence="3">The sequence shown here is derived from an EMBL/GenBank/DDBJ whole genome shotgun (WGS) entry which is preliminary data.</text>
</comment>
<feature type="transmembrane region" description="Helical" evidence="2">
    <location>
        <begin position="24"/>
        <end position="45"/>
    </location>
</feature>
<organism evidence="3 4">
    <name type="scientific">Clathrus columnatus</name>
    <dbReference type="NCBI Taxonomy" id="1419009"/>
    <lineage>
        <taxon>Eukaryota</taxon>
        <taxon>Fungi</taxon>
        <taxon>Dikarya</taxon>
        <taxon>Basidiomycota</taxon>
        <taxon>Agaricomycotina</taxon>
        <taxon>Agaricomycetes</taxon>
        <taxon>Phallomycetidae</taxon>
        <taxon>Phallales</taxon>
        <taxon>Clathraceae</taxon>
        <taxon>Clathrus</taxon>
    </lineage>
</organism>
<evidence type="ECO:0000313" key="3">
    <source>
        <dbReference type="EMBL" id="GJJ13597.1"/>
    </source>
</evidence>
<protein>
    <submittedName>
        <fullName evidence="3">Uncharacterized protein</fullName>
    </submittedName>
</protein>
<dbReference type="AlphaFoldDB" id="A0AAV5AIL0"/>
<name>A0AAV5AIL0_9AGAM</name>
<proteinExistence type="predicted"/>
<keyword evidence="2" id="KW-0472">Membrane</keyword>
<reference evidence="3" key="1">
    <citation type="submission" date="2021-10" db="EMBL/GenBank/DDBJ databases">
        <title>De novo Genome Assembly of Clathrus columnatus (Basidiomycota, Fungi) Using Illumina and Nanopore Sequence Data.</title>
        <authorList>
            <person name="Ogiso-Tanaka E."/>
            <person name="Itagaki H."/>
            <person name="Hosoya T."/>
            <person name="Hosaka K."/>
        </authorList>
    </citation>
    <scope>NUCLEOTIDE SEQUENCE</scope>
    <source>
        <strain evidence="3">MO-923</strain>
    </source>
</reference>
<keyword evidence="4" id="KW-1185">Reference proteome</keyword>
<feature type="transmembrane region" description="Helical" evidence="2">
    <location>
        <begin position="159"/>
        <end position="183"/>
    </location>
</feature>
<feature type="transmembrane region" description="Helical" evidence="2">
    <location>
        <begin position="128"/>
        <end position="147"/>
    </location>
</feature>
<evidence type="ECO:0000313" key="4">
    <source>
        <dbReference type="Proteomes" id="UP001050691"/>
    </source>
</evidence>
<sequence>MSSTANAEPIIPSSFPKLPLGTSLAGNLEATFGVVIIAIIISAFLDGWTDLVGHVFSAGGGIQILTNILFVEQFPGPGPVCLYNGFRLFVSLAFLVSWKKEKTEPSLGWYLVRNWGNVDALQIVRPTFGIFVIFGSLAVFIVQCLFLERIWGLDKKYRYYIIPLSILICIELSFAMIGASLGVHVEQFSSIPSRGFDGAVVGIWLGAGVLADNPYQTNGFSNLSTRLIVYSVNTCLLTRRASIWSEEAAANLSGIIIQTEQTTDVVGRATVYVPGQRSTAMVRMGMDKDSTTASMDTEPKPSVSERNWDFEMYPGGGKDTTVDIVPDRS</sequence>
<keyword evidence="2" id="KW-0812">Transmembrane</keyword>
<feature type="transmembrane region" description="Helical" evidence="2">
    <location>
        <begin position="51"/>
        <end position="71"/>
    </location>
</feature>
<feature type="region of interest" description="Disordered" evidence="1">
    <location>
        <begin position="289"/>
        <end position="329"/>
    </location>
</feature>
<evidence type="ECO:0000256" key="2">
    <source>
        <dbReference type="SAM" id="Phobius"/>
    </source>
</evidence>
<keyword evidence="2" id="KW-1133">Transmembrane helix</keyword>
<dbReference type="EMBL" id="BPWL01000009">
    <property type="protein sequence ID" value="GJJ13597.1"/>
    <property type="molecule type" value="Genomic_DNA"/>
</dbReference>
<gene>
    <name evidence="3" type="ORF">Clacol_007853</name>
</gene>
<accession>A0AAV5AIL0</accession>